<evidence type="ECO:0000313" key="8">
    <source>
        <dbReference type="Proteomes" id="UP001595548"/>
    </source>
</evidence>
<dbReference type="Gene3D" id="1.10.150.130">
    <property type="match status" value="1"/>
</dbReference>
<dbReference type="Pfam" id="PF24624">
    <property type="entry name" value="Int_N"/>
    <property type="match status" value="1"/>
</dbReference>
<dbReference type="PROSITE" id="PS51898">
    <property type="entry name" value="TYR_RECOMBINASE"/>
    <property type="match status" value="1"/>
</dbReference>
<keyword evidence="1" id="KW-0229">DNA integration</keyword>
<organism evidence="7 8">
    <name type="scientific">Gilvimarinus japonicus</name>
    <dbReference type="NCBI Taxonomy" id="1796469"/>
    <lineage>
        <taxon>Bacteria</taxon>
        <taxon>Pseudomonadati</taxon>
        <taxon>Pseudomonadota</taxon>
        <taxon>Gammaproteobacteria</taxon>
        <taxon>Cellvibrionales</taxon>
        <taxon>Cellvibrionaceae</taxon>
        <taxon>Gilvimarinus</taxon>
    </lineage>
</organism>
<dbReference type="PANTHER" id="PTHR30349:SF93">
    <property type="entry name" value="FELS-2 PROPHAGE PROTEIN"/>
    <property type="match status" value="1"/>
</dbReference>
<evidence type="ECO:0000256" key="4">
    <source>
        <dbReference type="PROSITE-ProRule" id="PRU01248"/>
    </source>
</evidence>
<feature type="domain" description="Tyr recombinase" evidence="5">
    <location>
        <begin position="155"/>
        <end position="317"/>
    </location>
</feature>
<evidence type="ECO:0000256" key="2">
    <source>
        <dbReference type="ARBA" id="ARBA00023125"/>
    </source>
</evidence>
<gene>
    <name evidence="7" type="ORF">ACFOEB_10930</name>
</gene>
<evidence type="ECO:0000256" key="1">
    <source>
        <dbReference type="ARBA" id="ARBA00022908"/>
    </source>
</evidence>
<dbReference type="Gene3D" id="1.10.443.10">
    <property type="entry name" value="Intergrase catalytic core"/>
    <property type="match status" value="1"/>
</dbReference>
<feature type="domain" description="Core-binding (CB)" evidence="6">
    <location>
        <begin position="55"/>
        <end position="133"/>
    </location>
</feature>
<dbReference type="RefSeq" id="WP_382416570.1">
    <property type="nucleotide sequence ID" value="NZ_AP031500.1"/>
</dbReference>
<name>A0ABV7HPF8_9GAMM</name>
<dbReference type="Proteomes" id="UP001595548">
    <property type="component" value="Unassembled WGS sequence"/>
</dbReference>
<dbReference type="InterPro" id="IPR044068">
    <property type="entry name" value="CB"/>
</dbReference>
<evidence type="ECO:0000313" key="7">
    <source>
        <dbReference type="EMBL" id="MFC3155715.1"/>
    </source>
</evidence>
<dbReference type="InterPro" id="IPR011010">
    <property type="entry name" value="DNA_brk_join_enz"/>
</dbReference>
<dbReference type="InterPro" id="IPR057084">
    <property type="entry name" value="Int_N"/>
</dbReference>
<dbReference type="PROSITE" id="PS51900">
    <property type="entry name" value="CB"/>
    <property type="match status" value="1"/>
</dbReference>
<dbReference type="InterPro" id="IPR010998">
    <property type="entry name" value="Integrase_recombinase_N"/>
</dbReference>
<keyword evidence="2 4" id="KW-0238">DNA-binding</keyword>
<dbReference type="SUPFAM" id="SSF56349">
    <property type="entry name" value="DNA breaking-rejoining enzymes"/>
    <property type="match status" value="1"/>
</dbReference>
<sequence length="329" mass="37704">MIKKQPDGRYRLDFYPFGSTGPRIVRYRDTRKECKKIEADYLSRTPSDNPSLDTRYLSDLVDLWYKMHGLTLKDHKYRLSRTQAIVTALGNPRVRKFTASMFANYREKRLKQVSISTINHETRYLRSVFSELIRLDLYKGANPMSKIRTFREEERELCYLNEEQIALVLAACDQSSNNHTGAVARLCLATGARWNEANQLMTTQLFENRVVFSGTKNGKVRVIPIKPDLAAYVRGLSFPYGRLFANCYSAFRCAIERSGVVLPDGQMSHVLRHTFASHYMMNGGDILVLQRLLGHSDLKVTMRYAHFSPRYMADVPALSPLGGNLLVTQ</sequence>
<keyword evidence="8" id="KW-1185">Reference proteome</keyword>
<reference evidence="8" key="1">
    <citation type="journal article" date="2019" name="Int. J. Syst. Evol. Microbiol.">
        <title>The Global Catalogue of Microorganisms (GCM) 10K type strain sequencing project: providing services to taxonomists for standard genome sequencing and annotation.</title>
        <authorList>
            <consortium name="The Broad Institute Genomics Platform"/>
            <consortium name="The Broad Institute Genome Sequencing Center for Infectious Disease"/>
            <person name="Wu L."/>
            <person name="Ma J."/>
        </authorList>
    </citation>
    <scope>NUCLEOTIDE SEQUENCE [LARGE SCALE GENOMIC DNA]</scope>
    <source>
        <strain evidence="8">KCTC 52141</strain>
    </source>
</reference>
<dbReference type="Pfam" id="PF00589">
    <property type="entry name" value="Phage_integrase"/>
    <property type="match status" value="1"/>
</dbReference>
<dbReference type="InterPro" id="IPR050090">
    <property type="entry name" value="Tyrosine_recombinase_XerCD"/>
</dbReference>
<evidence type="ECO:0000259" key="5">
    <source>
        <dbReference type="PROSITE" id="PS51898"/>
    </source>
</evidence>
<evidence type="ECO:0000256" key="3">
    <source>
        <dbReference type="ARBA" id="ARBA00023172"/>
    </source>
</evidence>
<evidence type="ECO:0000259" key="6">
    <source>
        <dbReference type="PROSITE" id="PS51900"/>
    </source>
</evidence>
<dbReference type="CDD" id="cd00796">
    <property type="entry name" value="INT_Rci_Hp1_C"/>
    <property type="match status" value="1"/>
</dbReference>
<dbReference type="PANTHER" id="PTHR30349">
    <property type="entry name" value="PHAGE INTEGRASE-RELATED"/>
    <property type="match status" value="1"/>
</dbReference>
<dbReference type="InterPro" id="IPR013762">
    <property type="entry name" value="Integrase-like_cat_sf"/>
</dbReference>
<comment type="caution">
    <text evidence="7">The sequence shown here is derived from an EMBL/GenBank/DDBJ whole genome shotgun (WGS) entry which is preliminary data.</text>
</comment>
<keyword evidence="3" id="KW-0233">DNA recombination</keyword>
<protein>
    <submittedName>
        <fullName evidence="7">Tyrosine-type recombinase/integrase</fullName>
    </submittedName>
</protein>
<accession>A0ABV7HPF8</accession>
<proteinExistence type="predicted"/>
<dbReference type="EMBL" id="JBHRTL010000006">
    <property type="protein sequence ID" value="MFC3155715.1"/>
    <property type="molecule type" value="Genomic_DNA"/>
</dbReference>
<dbReference type="InterPro" id="IPR002104">
    <property type="entry name" value="Integrase_catalytic"/>
</dbReference>